<dbReference type="RefSeq" id="WP_379770992.1">
    <property type="nucleotide sequence ID" value="NZ_JBHSJF010000006.1"/>
</dbReference>
<proteinExistence type="predicted"/>
<gene>
    <name evidence="1" type="ORF">ACFPFW_12815</name>
</gene>
<protein>
    <submittedName>
        <fullName evidence="1">Uncharacterized protein</fullName>
    </submittedName>
</protein>
<dbReference type="EMBL" id="JBHSJF010000006">
    <property type="protein sequence ID" value="MFC5068890.1"/>
    <property type="molecule type" value="Genomic_DNA"/>
</dbReference>
<keyword evidence="2" id="KW-1185">Reference proteome</keyword>
<accession>A0ABV9Z5A7</accession>
<evidence type="ECO:0000313" key="2">
    <source>
        <dbReference type="Proteomes" id="UP001595796"/>
    </source>
</evidence>
<evidence type="ECO:0000313" key="1">
    <source>
        <dbReference type="EMBL" id="MFC5068890.1"/>
    </source>
</evidence>
<comment type="caution">
    <text evidence="1">The sequence shown here is derived from an EMBL/GenBank/DDBJ whole genome shotgun (WGS) entry which is preliminary data.</text>
</comment>
<name>A0ABV9Z5A7_9HYPH</name>
<sequence length="127" mass="14431">MPEAMQAMSAAWRGWLKRARLFEVVAGHPRPQRSDDPLPLAPGSRNNRWFAMCGEIDMGYVELAHDLHCGEYWKWGFYKPPPKQGALWGIANNQAEAATEVTRRFRDWLEMTDLAECIGLQAGQQAT</sequence>
<reference evidence="2" key="1">
    <citation type="journal article" date="2019" name="Int. J. Syst. Evol. Microbiol.">
        <title>The Global Catalogue of Microorganisms (GCM) 10K type strain sequencing project: providing services to taxonomists for standard genome sequencing and annotation.</title>
        <authorList>
            <consortium name="The Broad Institute Genomics Platform"/>
            <consortium name="The Broad Institute Genome Sequencing Center for Infectious Disease"/>
            <person name="Wu L."/>
            <person name="Ma J."/>
        </authorList>
    </citation>
    <scope>NUCLEOTIDE SEQUENCE [LARGE SCALE GENOMIC DNA]</scope>
    <source>
        <strain evidence="2">CGMCC 1.16444</strain>
    </source>
</reference>
<organism evidence="1 2">
    <name type="scientific">Flaviflagellibacter deserti</name>
    <dbReference type="NCBI Taxonomy" id="2267266"/>
    <lineage>
        <taxon>Bacteria</taxon>
        <taxon>Pseudomonadati</taxon>
        <taxon>Pseudomonadota</taxon>
        <taxon>Alphaproteobacteria</taxon>
        <taxon>Hyphomicrobiales</taxon>
        <taxon>Flaviflagellibacter</taxon>
    </lineage>
</organism>
<dbReference type="Proteomes" id="UP001595796">
    <property type="component" value="Unassembled WGS sequence"/>
</dbReference>